<reference evidence="3" key="2">
    <citation type="submission" date="2015-01" db="EMBL/GenBank/DDBJ databases">
        <title>Evolutionary Origins and Diversification of the Mycorrhizal Mutualists.</title>
        <authorList>
            <consortium name="DOE Joint Genome Institute"/>
            <consortium name="Mycorrhizal Genomics Consortium"/>
            <person name="Kohler A."/>
            <person name="Kuo A."/>
            <person name="Nagy L.G."/>
            <person name="Floudas D."/>
            <person name="Copeland A."/>
            <person name="Barry K.W."/>
            <person name="Cichocki N."/>
            <person name="Veneault-Fourrey C."/>
            <person name="LaButti K."/>
            <person name="Lindquist E.A."/>
            <person name="Lipzen A."/>
            <person name="Lundell T."/>
            <person name="Morin E."/>
            <person name="Murat C."/>
            <person name="Riley R."/>
            <person name="Ohm R."/>
            <person name="Sun H."/>
            <person name="Tunlid A."/>
            <person name="Henrissat B."/>
            <person name="Grigoriev I.V."/>
            <person name="Hibbett D.S."/>
            <person name="Martin F."/>
        </authorList>
    </citation>
    <scope>NUCLEOTIDE SEQUENCE [LARGE SCALE GENOMIC DNA]</scope>
    <source>
        <strain evidence="3">h7</strain>
    </source>
</reference>
<proteinExistence type="predicted"/>
<feature type="non-terminal residue" evidence="2">
    <location>
        <position position="155"/>
    </location>
</feature>
<keyword evidence="1" id="KW-0812">Transmembrane</keyword>
<evidence type="ECO:0000313" key="2">
    <source>
        <dbReference type="EMBL" id="KIM36066.1"/>
    </source>
</evidence>
<keyword evidence="1" id="KW-1133">Transmembrane helix</keyword>
<dbReference type="OrthoDB" id="2642524at2759"/>
<keyword evidence="3" id="KW-1185">Reference proteome</keyword>
<dbReference type="HOGENOM" id="CLU_107677_0_0_1"/>
<dbReference type="Proteomes" id="UP000053424">
    <property type="component" value="Unassembled WGS sequence"/>
</dbReference>
<feature type="non-terminal residue" evidence="2">
    <location>
        <position position="1"/>
    </location>
</feature>
<sequence>IYGEISVARVPEEFALLQMRLQEEWTFDGGFVTRRPFCVSFFWSLEAKGSKNGIEFRINAAMFAINPDSIFKVDSYACTAVAISSAACGLGIACNIWFLLRYSWVDLGTFIYRSRDIYGSFVFFSMSSRMPTFCTLISSMSLMSFLGLVAYDARP</sequence>
<evidence type="ECO:0000313" key="3">
    <source>
        <dbReference type="Proteomes" id="UP000053424"/>
    </source>
</evidence>
<gene>
    <name evidence="2" type="ORF">M413DRAFT_46337</name>
</gene>
<name>A0A0C3BX70_HEBCY</name>
<protein>
    <submittedName>
        <fullName evidence="2">Uncharacterized protein</fullName>
    </submittedName>
</protein>
<accession>A0A0C3BX70</accession>
<dbReference type="AlphaFoldDB" id="A0A0C3BX70"/>
<feature type="transmembrane region" description="Helical" evidence="1">
    <location>
        <begin position="130"/>
        <end position="151"/>
    </location>
</feature>
<feature type="transmembrane region" description="Helical" evidence="1">
    <location>
        <begin position="76"/>
        <end position="100"/>
    </location>
</feature>
<dbReference type="STRING" id="686832.A0A0C3BX70"/>
<keyword evidence="1" id="KW-0472">Membrane</keyword>
<reference evidence="2 3" key="1">
    <citation type="submission" date="2014-04" db="EMBL/GenBank/DDBJ databases">
        <authorList>
            <consortium name="DOE Joint Genome Institute"/>
            <person name="Kuo A."/>
            <person name="Gay G."/>
            <person name="Dore J."/>
            <person name="Kohler A."/>
            <person name="Nagy L.G."/>
            <person name="Floudas D."/>
            <person name="Copeland A."/>
            <person name="Barry K.W."/>
            <person name="Cichocki N."/>
            <person name="Veneault-Fourrey C."/>
            <person name="LaButti K."/>
            <person name="Lindquist E.A."/>
            <person name="Lipzen A."/>
            <person name="Lundell T."/>
            <person name="Morin E."/>
            <person name="Murat C."/>
            <person name="Sun H."/>
            <person name="Tunlid A."/>
            <person name="Henrissat B."/>
            <person name="Grigoriev I.V."/>
            <person name="Hibbett D.S."/>
            <person name="Martin F."/>
            <person name="Nordberg H.P."/>
            <person name="Cantor M.N."/>
            <person name="Hua S.X."/>
        </authorList>
    </citation>
    <scope>NUCLEOTIDE SEQUENCE [LARGE SCALE GENOMIC DNA]</scope>
    <source>
        <strain evidence="3">h7</strain>
    </source>
</reference>
<evidence type="ECO:0000256" key="1">
    <source>
        <dbReference type="SAM" id="Phobius"/>
    </source>
</evidence>
<dbReference type="EMBL" id="KN831809">
    <property type="protein sequence ID" value="KIM36066.1"/>
    <property type="molecule type" value="Genomic_DNA"/>
</dbReference>
<organism evidence="2 3">
    <name type="scientific">Hebeloma cylindrosporum</name>
    <dbReference type="NCBI Taxonomy" id="76867"/>
    <lineage>
        <taxon>Eukaryota</taxon>
        <taxon>Fungi</taxon>
        <taxon>Dikarya</taxon>
        <taxon>Basidiomycota</taxon>
        <taxon>Agaricomycotina</taxon>
        <taxon>Agaricomycetes</taxon>
        <taxon>Agaricomycetidae</taxon>
        <taxon>Agaricales</taxon>
        <taxon>Agaricineae</taxon>
        <taxon>Hymenogastraceae</taxon>
        <taxon>Hebeloma</taxon>
    </lineage>
</organism>